<dbReference type="AlphaFoldDB" id="A0AAP2Z587"/>
<feature type="compositionally biased region" description="Polar residues" evidence="1">
    <location>
        <begin position="1"/>
        <end position="13"/>
    </location>
</feature>
<dbReference type="Proteomes" id="UP001321018">
    <property type="component" value="Unassembled WGS sequence"/>
</dbReference>
<evidence type="ECO:0000256" key="1">
    <source>
        <dbReference type="SAM" id="MobiDB-lite"/>
    </source>
</evidence>
<dbReference type="RefSeq" id="WP_338005999.1">
    <property type="nucleotide sequence ID" value="NZ_JAOPKA010000023.1"/>
</dbReference>
<protein>
    <submittedName>
        <fullName evidence="2">Uncharacterized protein</fullName>
    </submittedName>
</protein>
<dbReference type="EMBL" id="JAOPKA010000023">
    <property type="protein sequence ID" value="MCU4744194.1"/>
    <property type="molecule type" value="Genomic_DNA"/>
</dbReference>
<reference evidence="2" key="1">
    <citation type="submission" date="2022-09" db="EMBL/GenBank/DDBJ databases">
        <title>Enrichment on poylsaccharides allowed isolation of novel metabolic and taxonomic groups of Haloarchaea.</title>
        <authorList>
            <person name="Sorokin D.Y."/>
            <person name="Elcheninov A.G."/>
            <person name="Khizhniak T.V."/>
            <person name="Kolganova T.V."/>
            <person name="Kublanov I.V."/>
        </authorList>
    </citation>
    <scope>NUCLEOTIDE SEQUENCE</scope>
    <source>
        <strain evidence="2">AArc-xg1-1</strain>
    </source>
</reference>
<sequence>MTSEQQTNSTAQLFQEEPAQSPAGNDDSVTETESGSGSAENETSTESESRQEISLDGAAVVIDAETTAGELREAEVVSDQQVFTYRSPDGIEALADDDVVAEHVEEGGQIHTQPLADTEVFGTS</sequence>
<evidence type="ECO:0000313" key="2">
    <source>
        <dbReference type="EMBL" id="MCU4744194.1"/>
    </source>
</evidence>
<feature type="region of interest" description="Disordered" evidence="1">
    <location>
        <begin position="1"/>
        <end position="57"/>
    </location>
</feature>
<evidence type="ECO:0000313" key="3">
    <source>
        <dbReference type="Proteomes" id="UP001321018"/>
    </source>
</evidence>
<gene>
    <name evidence="2" type="ORF">OB960_22720</name>
</gene>
<organism evidence="2 3">
    <name type="scientific">Natronoglomus mannanivorans</name>
    <dbReference type="NCBI Taxonomy" id="2979990"/>
    <lineage>
        <taxon>Archaea</taxon>
        <taxon>Methanobacteriati</taxon>
        <taxon>Methanobacteriota</taxon>
        <taxon>Stenosarchaea group</taxon>
        <taxon>Halobacteria</taxon>
        <taxon>Halobacteriales</taxon>
        <taxon>Natrialbaceae</taxon>
        <taxon>Natronoglomus</taxon>
    </lineage>
</organism>
<proteinExistence type="predicted"/>
<feature type="compositionally biased region" description="Low complexity" evidence="1">
    <location>
        <begin position="31"/>
        <end position="46"/>
    </location>
</feature>
<comment type="caution">
    <text evidence="2">The sequence shown here is derived from an EMBL/GenBank/DDBJ whole genome shotgun (WGS) entry which is preliminary data.</text>
</comment>
<name>A0AAP2Z587_9EURY</name>
<accession>A0AAP2Z587</accession>